<proteinExistence type="predicted"/>
<dbReference type="InterPro" id="IPR016181">
    <property type="entry name" value="Acyl_CoA_acyltransferase"/>
</dbReference>
<dbReference type="Proteomes" id="UP000194499">
    <property type="component" value="Unassembled WGS sequence"/>
</dbReference>
<keyword evidence="2" id="KW-0808">Transferase</keyword>
<dbReference type="Pfam" id="PF13673">
    <property type="entry name" value="Acetyltransf_10"/>
    <property type="match status" value="1"/>
</dbReference>
<dbReference type="InterPro" id="IPR000182">
    <property type="entry name" value="GNAT_dom"/>
</dbReference>
<protein>
    <submittedName>
        <fullName evidence="2">Putative acyltransferase</fullName>
    </submittedName>
</protein>
<dbReference type="EMBL" id="FWZB01000050">
    <property type="protein sequence ID" value="SME39841.1"/>
    <property type="molecule type" value="Genomic_DNA"/>
</dbReference>
<evidence type="ECO:0000313" key="3">
    <source>
        <dbReference type="Proteomes" id="UP000194499"/>
    </source>
</evidence>
<dbReference type="PROSITE" id="PS51186">
    <property type="entry name" value="GNAT"/>
    <property type="match status" value="1"/>
</dbReference>
<reference evidence="3" key="1">
    <citation type="submission" date="2017-04" db="EMBL/GenBank/DDBJ databases">
        <authorList>
            <person name="Criscuolo A."/>
        </authorList>
    </citation>
    <scope>NUCLEOTIDE SEQUENCE [LARGE SCALE GENOMIC DNA]</scope>
</reference>
<dbReference type="Gene3D" id="3.40.630.30">
    <property type="match status" value="1"/>
</dbReference>
<accession>A0A1Y6AH83</accession>
<dbReference type="AlphaFoldDB" id="A0A1Y6AH83"/>
<organism evidence="2 3">
    <name type="scientific">Bacillus pacificus</name>
    <dbReference type="NCBI Taxonomy" id="2026187"/>
    <lineage>
        <taxon>Bacteria</taxon>
        <taxon>Bacillati</taxon>
        <taxon>Bacillota</taxon>
        <taxon>Bacilli</taxon>
        <taxon>Bacillales</taxon>
        <taxon>Bacillaceae</taxon>
        <taxon>Bacillus</taxon>
        <taxon>Bacillus cereus group</taxon>
    </lineage>
</organism>
<dbReference type="GO" id="GO:0016747">
    <property type="term" value="F:acyltransferase activity, transferring groups other than amino-acyl groups"/>
    <property type="evidence" value="ECO:0007669"/>
    <property type="project" value="InterPro"/>
</dbReference>
<accession>A0A3P1B630</accession>
<dbReference type="RefSeq" id="WP_074567769.1">
    <property type="nucleotide sequence ID" value="NZ_CP093424.1"/>
</dbReference>
<gene>
    <name evidence="2" type="ORF">BACERE00191_05079</name>
</gene>
<evidence type="ECO:0000259" key="1">
    <source>
        <dbReference type="PROSITE" id="PS51186"/>
    </source>
</evidence>
<evidence type="ECO:0000313" key="2">
    <source>
        <dbReference type="EMBL" id="SME39841.1"/>
    </source>
</evidence>
<dbReference type="CDD" id="cd04301">
    <property type="entry name" value="NAT_SF"/>
    <property type="match status" value="1"/>
</dbReference>
<sequence>MSWNLKKFDELTNIELYNLLKERTLVFVVEQNCPYPEVDGKDPFSYHLFKEDNGEIIAYLRIVPAGVSYQEISIGRVFVKKEYRGQGIAEELLNKGLDFIQNELKEKTVKIQAQDYLRKFYSSFGFQTISQTYLEDNIPHVDMLLQR</sequence>
<dbReference type="SUPFAM" id="SSF55729">
    <property type="entry name" value="Acyl-CoA N-acyltransferases (Nat)"/>
    <property type="match status" value="1"/>
</dbReference>
<name>A0A1Y6AH83_9BACI</name>
<keyword evidence="2" id="KW-0012">Acyltransferase</keyword>
<feature type="domain" description="N-acetyltransferase" evidence="1">
    <location>
        <begin position="6"/>
        <end position="147"/>
    </location>
</feature>